<dbReference type="Proteomes" id="UP000005801">
    <property type="component" value="Unassembled WGS sequence"/>
</dbReference>
<feature type="transmembrane region" description="Helical" evidence="1">
    <location>
        <begin position="50"/>
        <end position="71"/>
    </location>
</feature>
<feature type="transmembrane region" description="Helical" evidence="1">
    <location>
        <begin position="83"/>
        <end position="102"/>
    </location>
</feature>
<evidence type="ECO:0000256" key="1">
    <source>
        <dbReference type="SAM" id="Phobius"/>
    </source>
</evidence>
<feature type="transmembrane region" description="Helical" evidence="1">
    <location>
        <begin position="7"/>
        <end position="30"/>
    </location>
</feature>
<feature type="transmembrane region" description="Helical" evidence="1">
    <location>
        <begin position="151"/>
        <end position="175"/>
    </location>
</feature>
<feature type="transmembrane region" description="Helical" evidence="1">
    <location>
        <begin position="114"/>
        <end position="139"/>
    </location>
</feature>
<gene>
    <name evidence="2" type="ORF">PPSIR1_34038</name>
</gene>
<keyword evidence="1" id="KW-0812">Transmembrane</keyword>
<dbReference type="AlphaFoldDB" id="A6GG90"/>
<accession>A6GG90</accession>
<name>A6GG90_9BACT</name>
<proteinExistence type="predicted"/>
<sequence length="183" mass="19428">MDPQRRALLALQLTAGPLVLVSYVVGFVVWPDATAMMWGGVPESLRGLYTAWMFVAAAGYFAYSIPLTFRAEASGARMLGGRGYPSLLAAYALMLVCSALWLPLTKWHLGDPSALRFAVVCVDLLAVALGSLAILGATLTLEPRLPARARILSVAGAAAFCVQTVLLDGLLWPALWLARGPGL</sequence>
<protein>
    <submittedName>
        <fullName evidence="2">Uncharacterized protein</fullName>
    </submittedName>
</protein>
<dbReference type="EMBL" id="ABCS01000103">
    <property type="protein sequence ID" value="EDM75111.1"/>
    <property type="molecule type" value="Genomic_DNA"/>
</dbReference>
<reference evidence="2 3" key="1">
    <citation type="submission" date="2007-06" db="EMBL/GenBank/DDBJ databases">
        <authorList>
            <person name="Shimkets L."/>
            <person name="Ferriera S."/>
            <person name="Johnson J."/>
            <person name="Kravitz S."/>
            <person name="Beeson K."/>
            <person name="Sutton G."/>
            <person name="Rogers Y.-H."/>
            <person name="Friedman R."/>
            <person name="Frazier M."/>
            <person name="Venter J.C."/>
        </authorList>
    </citation>
    <scope>NUCLEOTIDE SEQUENCE [LARGE SCALE GENOMIC DNA]</scope>
    <source>
        <strain evidence="2 3">SIR-1</strain>
    </source>
</reference>
<dbReference type="STRING" id="391625.PPSIR1_34038"/>
<keyword evidence="3" id="KW-1185">Reference proteome</keyword>
<keyword evidence="1" id="KW-0472">Membrane</keyword>
<keyword evidence="1" id="KW-1133">Transmembrane helix</keyword>
<evidence type="ECO:0000313" key="2">
    <source>
        <dbReference type="EMBL" id="EDM75111.1"/>
    </source>
</evidence>
<organism evidence="2 3">
    <name type="scientific">Plesiocystis pacifica SIR-1</name>
    <dbReference type="NCBI Taxonomy" id="391625"/>
    <lineage>
        <taxon>Bacteria</taxon>
        <taxon>Pseudomonadati</taxon>
        <taxon>Myxococcota</taxon>
        <taxon>Polyangia</taxon>
        <taxon>Nannocystales</taxon>
        <taxon>Nannocystaceae</taxon>
        <taxon>Plesiocystis</taxon>
    </lineage>
</organism>
<dbReference type="RefSeq" id="WP_006975730.1">
    <property type="nucleotide sequence ID" value="NZ_ABCS01000103.1"/>
</dbReference>
<evidence type="ECO:0000313" key="3">
    <source>
        <dbReference type="Proteomes" id="UP000005801"/>
    </source>
</evidence>
<comment type="caution">
    <text evidence="2">The sequence shown here is derived from an EMBL/GenBank/DDBJ whole genome shotgun (WGS) entry which is preliminary data.</text>
</comment>
<dbReference type="OrthoDB" id="9971577at2"/>